<keyword evidence="10" id="KW-1185">Reference proteome</keyword>
<dbReference type="Pfam" id="PF00512">
    <property type="entry name" value="HisKA"/>
    <property type="match status" value="1"/>
</dbReference>
<dbReference type="InterPro" id="IPR003018">
    <property type="entry name" value="GAF"/>
</dbReference>
<dbReference type="SUPFAM" id="SSF47384">
    <property type="entry name" value="Homodimeric domain of signal transducing histidine kinase"/>
    <property type="match status" value="1"/>
</dbReference>
<comment type="caution">
    <text evidence="9">The sequence shown here is derived from an EMBL/GenBank/DDBJ whole genome shotgun (WGS) entry which is preliminary data.</text>
</comment>
<dbReference type="Pfam" id="PF01590">
    <property type="entry name" value="GAF"/>
    <property type="match status" value="1"/>
</dbReference>
<dbReference type="Gene3D" id="1.10.287.130">
    <property type="match status" value="1"/>
</dbReference>
<protein>
    <recommendedName>
        <fullName evidence="2">histidine kinase</fullName>
        <ecNumber evidence="2">2.7.13.3</ecNumber>
    </recommendedName>
</protein>
<evidence type="ECO:0000313" key="10">
    <source>
        <dbReference type="Proteomes" id="UP000295399"/>
    </source>
</evidence>
<dbReference type="Pfam" id="PF02518">
    <property type="entry name" value="HATPase_c"/>
    <property type="match status" value="1"/>
</dbReference>
<organism evidence="9 10">
    <name type="scientific">Rhodothalassium salexigens DSM 2132</name>
    <dbReference type="NCBI Taxonomy" id="1188247"/>
    <lineage>
        <taxon>Bacteria</taxon>
        <taxon>Pseudomonadati</taxon>
        <taxon>Pseudomonadota</taxon>
        <taxon>Alphaproteobacteria</taxon>
        <taxon>Rhodothalassiales</taxon>
        <taxon>Rhodothalassiaceae</taxon>
        <taxon>Rhodothalassium</taxon>
    </lineage>
</organism>
<evidence type="ECO:0000256" key="5">
    <source>
        <dbReference type="ARBA" id="ARBA00022777"/>
    </source>
</evidence>
<accession>A0A4R2PW43</accession>
<keyword evidence="3" id="KW-0597">Phosphoprotein</keyword>
<dbReference type="PANTHER" id="PTHR43711">
    <property type="entry name" value="TWO-COMPONENT HISTIDINE KINASE"/>
    <property type="match status" value="1"/>
</dbReference>
<dbReference type="InterPro" id="IPR003594">
    <property type="entry name" value="HATPase_dom"/>
</dbReference>
<dbReference type="CDD" id="cd00082">
    <property type="entry name" value="HisKA"/>
    <property type="match status" value="1"/>
</dbReference>
<evidence type="ECO:0000256" key="3">
    <source>
        <dbReference type="ARBA" id="ARBA00022553"/>
    </source>
</evidence>
<dbReference type="FunCoup" id="A0A4R2PW43">
    <property type="interactions" value="177"/>
</dbReference>
<dbReference type="SUPFAM" id="SSF55874">
    <property type="entry name" value="ATPase domain of HSP90 chaperone/DNA topoisomerase II/histidine kinase"/>
    <property type="match status" value="1"/>
</dbReference>
<evidence type="ECO:0000256" key="6">
    <source>
        <dbReference type="ARBA" id="ARBA00023012"/>
    </source>
</evidence>
<name>A0A4R2PW43_RHOSA</name>
<dbReference type="InterPro" id="IPR036097">
    <property type="entry name" value="HisK_dim/P_sf"/>
</dbReference>
<dbReference type="SMART" id="SM00388">
    <property type="entry name" value="HisKA"/>
    <property type="match status" value="1"/>
</dbReference>
<evidence type="ECO:0000256" key="2">
    <source>
        <dbReference type="ARBA" id="ARBA00012438"/>
    </source>
</evidence>
<dbReference type="InterPro" id="IPR050736">
    <property type="entry name" value="Sensor_HK_Regulatory"/>
</dbReference>
<evidence type="ECO:0000256" key="4">
    <source>
        <dbReference type="ARBA" id="ARBA00022679"/>
    </source>
</evidence>
<dbReference type="SUPFAM" id="SSF55781">
    <property type="entry name" value="GAF domain-like"/>
    <property type="match status" value="1"/>
</dbReference>
<dbReference type="PROSITE" id="PS50109">
    <property type="entry name" value="HIS_KIN"/>
    <property type="match status" value="1"/>
</dbReference>
<dbReference type="SMART" id="SM00387">
    <property type="entry name" value="HATPase_c"/>
    <property type="match status" value="1"/>
</dbReference>
<evidence type="ECO:0000259" key="8">
    <source>
        <dbReference type="PROSITE" id="PS50109"/>
    </source>
</evidence>
<dbReference type="Gene3D" id="3.30.565.10">
    <property type="entry name" value="Histidine kinase-like ATPase, C-terminal domain"/>
    <property type="match status" value="1"/>
</dbReference>
<dbReference type="PANTHER" id="PTHR43711:SF1">
    <property type="entry name" value="HISTIDINE KINASE 1"/>
    <property type="match status" value="1"/>
</dbReference>
<keyword evidence="6" id="KW-0902">Two-component regulatory system</keyword>
<dbReference type="Gene3D" id="3.30.450.40">
    <property type="match status" value="1"/>
</dbReference>
<sequence>MALPEDRRRVSADMEARRLQVMRHYQIIDTGMEAEFERIVRLARSALGFSVAALSILDGERQWFKARIGLDMCETDRMVSFCTHTIEQSKPLVVPDATADTRFCTSPLVVGEPYIRFYAGAPLIVPEGAAIGTLFVVDHQPRSPLDARQLAVLEDLAGLTVSALVDRRDRLKREAELEARVAEAEEAARRSAEAKQEFLALAGHELRTPLNAIMGFAHLISNHDAPLSSDQVRDYAQSIGDGGGRLLKTIEKLLGFVQCEQGDLKLENEIVAVAPLLGQAVRQMTPEAEAGDVRLEVAPAAADLTVLADRVLLFQMLEQMLSNAIRFSPRGGLVRVSAARHADGAMALVVEDEGEGMDETALRRAMKAFGQAHSGLTRPHEGIGLGLPLTKRLAELHGGSVSLTPISGAGVRAELTLPSTRVDPETVRLNA</sequence>
<proteinExistence type="predicted"/>
<comment type="catalytic activity">
    <reaction evidence="1">
        <text>ATP + protein L-histidine = ADP + protein N-phospho-L-histidine.</text>
        <dbReference type="EC" id="2.7.13.3"/>
    </reaction>
</comment>
<keyword evidence="5 9" id="KW-0418">Kinase</keyword>
<dbReference type="AlphaFoldDB" id="A0A4R2PW43"/>
<dbReference type="Proteomes" id="UP000295399">
    <property type="component" value="Unassembled WGS sequence"/>
</dbReference>
<evidence type="ECO:0000256" key="7">
    <source>
        <dbReference type="SAM" id="Coils"/>
    </source>
</evidence>
<feature type="coiled-coil region" evidence="7">
    <location>
        <begin position="167"/>
        <end position="197"/>
    </location>
</feature>
<evidence type="ECO:0000313" key="9">
    <source>
        <dbReference type="EMBL" id="TCP38371.1"/>
    </source>
</evidence>
<dbReference type="InterPro" id="IPR004358">
    <property type="entry name" value="Sig_transdc_His_kin-like_C"/>
</dbReference>
<dbReference type="PRINTS" id="PR00344">
    <property type="entry name" value="BCTRLSENSOR"/>
</dbReference>
<keyword evidence="4" id="KW-0808">Transferase</keyword>
<dbReference type="EMBL" id="SLXO01000001">
    <property type="protein sequence ID" value="TCP38371.1"/>
    <property type="molecule type" value="Genomic_DNA"/>
</dbReference>
<evidence type="ECO:0000256" key="1">
    <source>
        <dbReference type="ARBA" id="ARBA00000085"/>
    </source>
</evidence>
<dbReference type="InterPro" id="IPR036890">
    <property type="entry name" value="HATPase_C_sf"/>
</dbReference>
<keyword evidence="7" id="KW-0175">Coiled coil</keyword>
<dbReference type="InterPro" id="IPR003661">
    <property type="entry name" value="HisK_dim/P_dom"/>
</dbReference>
<dbReference type="InterPro" id="IPR005467">
    <property type="entry name" value="His_kinase_dom"/>
</dbReference>
<dbReference type="OrthoDB" id="315417at2"/>
<dbReference type="InParanoid" id="A0A4R2PW43"/>
<dbReference type="GO" id="GO:0000155">
    <property type="term" value="F:phosphorelay sensor kinase activity"/>
    <property type="evidence" value="ECO:0007669"/>
    <property type="project" value="InterPro"/>
</dbReference>
<gene>
    <name evidence="9" type="ORF">EV659_101272</name>
</gene>
<dbReference type="SMART" id="SM00065">
    <property type="entry name" value="GAF"/>
    <property type="match status" value="1"/>
</dbReference>
<feature type="domain" description="Histidine kinase" evidence="8">
    <location>
        <begin position="201"/>
        <end position="421"/>
    </location>
</feature>
<reference evidence="9 10" key="1">
    <citation type="submission" date="2019-03" db="EMBL/GenBank/DDBJ databases">
        <title>Genomic Encyclopedia of Type Strains, Phase IV (KMG-IV): sequencing the most valuable type-strain genomes for metagenomic binning, comparative biology and taxonomic classification.</title>
        <authorList>
            <person name="Goeker M."/>
        </authorList>
    </citation>
    <scope>NUCLEOTIDE SEQUENCE [LARGE SCALE GENOMIC DNA]</scope>
    <source>
        <strain evidence="9 10">DSM 2132</strain>
    </source>
</reference>
<dbReference type="InterPro" id="IPR029016">
    <property type="entry name" value="GAF-like_dom_sf"/>
</dbReference>
<dbReference type="EC" id="2.7.13.3" evidence="2"/>